<sequence length="180" mass="20150">MTSPSIFRLSPLIRVTLLSLYVALTVPLPFLSQVTGASVPPALLWVGISIGLVALYAALSERVILDDQGIQVTYPFWVPRFFRKGWLLPWAEVKELKPRTTGQGGLVYYFLSQDGKAYLLPMRVAGFARLVKFVQEKTGIDTTDVYPLAQPWMYLILLVFTLLLLLVDAWTITTAWTISG</sequence>
<evidence type="ECO:0000256" key="1">
    <source>
        <dbReference type="SAM" id="Phobius"/>
    </source>
</evidence>
<dbReference type="Proteomes" id="UP000629098">
    <property type="component" value="Unassembled WGS sequence"/>
</dbReference>
<name>A0A8J6XLF6_9CYAN</name>
<accession>A0A8J6XLF6</accession>
<comment type="caution">
    <text evidence="2">The sequence shown here is derived from an EMBL/GenBank/DDBJ whole genome shotgun (WGS) entry which is preliminary data.</text>
</comment>
<dbReference type="RefSeq" id="WP_190832558.1">
    <property type="nucleotide sequence ID" value="NZ_CAWPPI010000072.1"/>
</dbReference>
<keyword evidence="3" id="KW-1185">Reference proteome</keyword>
<dbReference type="AlphaFoldDB" id="A0A8J6XLF6"/>
<keyword evidence="1" id="KW-0472">Membrane</keyword>
<reference evidence="2" key="1">
    <citation type="submission" date="2020-09" db="EMBL/GenBank/DDBJ databases">
        <title>Iningainema tapete sp. nov. (Scytonemataceae, Cyanobacteria) from greenhouses in central Florida (USA) produces two types of nodularin with biosynthetic potential for microcystin-LR and anabaenopeptins.</title>
        <authorList>
            <person name="Berthold D.E."/>
            <person name="Lefler F.W."/>
            <person name="Huang I.-S."/>
            <person name="Abdulla H."/>
            <person name="Zimba P.V."/>
            <person name="Laughinghouse H.D. IV."/>
        </authorList>
    </citation>
    <scope>NUCLEOTIDE SEQUENCE</scope>
    <source>
        <strain evidence="2">BLCCT55</strain>
    </source>
</reference>
<evidence type="ECO:0000313" key="3">
    <source>
        <dbReference type="Proteomes" id="UP000629098"/>
    </source>
</evidence>
<feature type="transmembrane region" description="Helical" evidence="1">
    <location>
        <begin position="152"/>
        <end position="178"/>
    </location>
</feature>
<keyword evidence="1" id="KW-1133">Transmembrane helix</keyword>
<proteinExistence type="predicted"/>
<protein>
    <submittedName>
        <fullName evidence="2">Uncharacterized protein</fullName>
    </submittedName>
</protein>
<evidence type="ECO:0000313" key="2">
    <source>
        <dbReference type="EMBL" id="MBD2774941.1"/>
    </source>
</evidence>
<organism evidence="2 3">
    <name type="scientific">Iningainema tapete BLCC-T55</name>
    <dbReference type="NCBI Taxonomy" id="2748662"/>
    <lineage>
        <taxon>Bacteria</taxon>
        <taxon>Bacillati</taxon>
        <taxon>Cyanobacteriota</taxon>
        <taxon>Cyanophyceae</taxon>
        <taxon>Nostocales</taxon>
        <taxon>Scytonemataceae</taxon>
        <taxon>Iningainema tapete</taxon>
    </lineage>
</organism>
<dbReference type="EMBL" id="JACXAE010000072">
    <property type="protein sequence ID" value="MBD2774941.1"/>
    <property type="molecule type" value="Genomic_DNA"/>
</dbReference>
<feature type="transmembrane region" description="Helical" evidence="1">
    <location>
        <begin position="12"/>
        <end position="30"/>
    </location>
</feature>
<feature type="transmembrane region" description="Helical" evidence="1">
    <location>
        <begin position="42"/>
        <end position="59"/>
    </location>
</feature>
<keyword evidence="1" id="KW-0812">Transmembrane</keyword>
<gene>
    <name evidence="2" type="ORF">ICL16_23455</name>
</gene>